<dbReference type="Pfam" id="PF22693">
    <property type="entry name" value="MACPF_1"/>
    <property type="match status" value="1"/>
</dbReference>
<dbReference type="InterPro" id="IPR001229">
    <property type="entry name" value="Jacalin-like_lectin_dom"/>
</dbReference>
<evidence type="ECO:0000259" key="1">
    <source>
        <dbReference type="Pfam" id="PF01419"/>
    </source>
</evidence>
<sequence>MIDLDPVRSQMFDKFPFLTGVLLDPVTGPFTMSRPVAVLRHSDTEKIIEMNESATEDTYSQNELHARYAQLGWPSPNRLPSKPGDVSSLQVSSTIENETWVSRRFMVQRVSVNLSTEDLRPVEPFVEAVEAALSQETNVLQIQAMRKVFATWGEVIPLNMVAGASLGVTGTLRNGTALPKSVSPPDKPLGAHSYSLADFVDQHLGTTGSFSKRLELRVQGGLSEVLLDEGYEVWLKSISENPTRWRIIKVHHVVPTTDILGFKLRERVRRLFTSSLIYRSPSVGAPHGSSFEGEYITDILVWHHMKGWTAGIQFVKSNLECSPIYGIKDRESNDTHPPVLLSGNGNALLGISGAYTSDYICQVKAVWRSDVAVQRQRHTQTSFTGSNIGIIFNDLQYLADPASARIVQITARAGGSLADLRTTYVSVCGGGLVRCEAAAHGWDFGPTKTMILEEDEYIIGVRGSHNYHWIHQLQFVTNKREHPPFGADKGNVSFSFNAPKTIDGKNMVLHYMAGKRQVATQSLHSTEFLLVQD</sequence>
<organism evidence="3 4">
    <name type="scientific">Rhizoctonia solani</name>
    <dbReference type="NCBI Taxonomy" id="456999"/>
    <lineage>
        <taxon>Eukaryota</taxon>
        <taxon>Fungi</taxon>
        <taxon>Dikarya</taxon>
        <taxon>Basidiomycota</taxon>
        <taxon>Agaricomycotina</taxon>
        <taxon>Agaricomycetes</taxon>
        <taxon>Cantharellales</taxon>
        <taxon>Ceratobasidiaceae</taxon>
        <taxon>Rhizoctonia</taxon>
    </lineage>
</organism>
<evidence type="ECO:0000313" key="3">
    <source>
        <dbReference type="EMBL" id="CAE6479792.1"/>
    </source>
</evidence>
<dbReference type="InterPro" id="IPR036404">
    <property type="entry name" value="Jacalin-like_lectin_dom_sf"/>
</dbReference>
<evidence type="ECO:0000259" key="2">
    <source>
        <dbReference type="Pfam" id="PF22693"/>
    </source>
</evidence>
<feature type="domain" description="Jacalin-type lectin" evidence="1">
    <location>
        <begin position="406"/>
        <end position="501"/>
    </location>
</feature>
<feature type="domain" description="MACPF-like" evidence="2">
    <location>
        <begin position="37"/>
        <end position="268"/>
    </location>
</feature>
<dbReference type="Pfam" id="PF01419">
    <property type="entry name" value="Jacalin"/>
    <property type="match status" value="1"/>
</dbReference>
<gene>
    <name evidence="3" type="ORF">RDB_LOCUS96651</name>
</gene>
<dbReference type="SUPFAM" id="SSF51101">
    <property type="entry name" value="Mannose-binding lectins"/>
    <property type="match status" value="1"/>
</dbReference>
<protein>
    <recommendedName>
        <fullName evidence="5">Jacalin-type lectin domain-containing protein</fullName>
    </recommendedName>
</protein>
<proteinExistence type="predicted"/>
<reference evidence="3" key="1">
    <citation type="submission" date="2021-01" db="EMBL/GenBank/DDBJ databases">
        <authorList>
            <person name="Kaushik A."/>
        </authorList>
    </citation>
    <scope>NUCLEOTIDE SEQUENCE</scope>
    <source>
        <strain evidence="3">AG4-RS23</strain>
    </source>
</reference>
<name>A0A8H3CEQ7_9AGAM</name>
<evidence type="ECO:0008006" key="5">
    <source>
        <dbReference type="Google" id="ProtNLM"/>
    </source>
</evidence>
<accession>A0A8H3CEQ7</accession>
<dbReference type="Proteomes" id="UP000663861">
    <property type="component" value="Unassembled WGS sequence"/>
</dbReference>
<dbReference type="InterPro" id="IPR054586">
    <property type="entry name" value="MACPF_1_fungal"/>
</dbReference>
<dbReference type="PANTHER" id="PTHR46506">
    <property type="entry name" value="OS05G0143600 PROTEIN"/>
    <property type="match status" value="1"/>
</dbReference>
<dbReference type="AlphaFoldDB" id="A0A8H3CEQ7"/>
<comment type="caution">
    <text evidence="3">The sequence shown here is derived from an EMBL/GenBank/DDBJ whole genome shotgun (WGS) entry which is preliminary data.</text>
</comment>
<dbReference type="EMBL" id="CAJMWY010002010">
    <property type="protein sequence ID" value="CAE6479792.1"/>
    <property type="molecule type" value="Genomic_DNA"/>
</dbReference>
<evidence type="ECO:0000313" key="4">
    <source>
        <dbReference type="Proteomes" id="UP000663861"/>
    </source>
</evidence>
<dbReference type="Gene3D" id="2.100.10.30">
    <property type="entry name" value="Jacalin-like lectin domain"/>
    <property type="match status" value="2"/>
</dbReference>